<dbReference type="Gene3D" id="3.40.50.300">
    <property type="entry name" value="P-loop containing nucleotide triphosphate hydrolases"/>
    <property type="match status" value="1"/>
</dbReference>
<dbReference type="Proteomes" id="UP000245207">
    <property type="component" value="Unassembled WGS sequence"/>
</dbReference>
<evidence type="ECO:0000313" key="2">
    <source>
        <dbReference type="Proteomes" id="UP000245207"/>
    </source>
</evidence>
<dbReference type="AlphaFoldDB" id="A0A2U1PPC9"/>
<keyword evidence="1" id="KW-0648">Protein biosynthesis</keyword>
<dbReference type="GO" id="GO:0003743">
    <property type="term" value="F:translation initiation factor activity"/>
    <property type="evidence" value="ECO:0007669"/>
    <property type="project" value="UniProtKB-KW"/>
</dbReference>
<organism evidence="1 2">
    <name type="scientific">Artemisia annua</name>
    <name type="common">Sweet wormwood</name>
    <dbReference type="NCBI Taxonomy" id="35608"/>
    <lineage>
        <taxon>Eukaryota</taxon>
        <taxon>Viridiplantae</taxon>
        <taxon>Streptophyta</taxon>
        <taxon>Embryophyta</taxon>
        <taxon>Tracheophyta</taxon>
        <taxon>Spermatophyta</taxon>
        <taxon>Magnoliopsida</taxon>
        <taxon>eudicotyledons</taxon>
        <taxon>Gunneridae</taxon>
        <taxon>Pentapetalae</taxon>
        <taxon>asterids</taxon>
        <taxon>campanulids</taxon>
        <taxon>Asterales</taxon>
        <taxon>Asteraceae</taxon>
        <taxon>Asteroideae</taxon>
        <taxon>Anthemideae</taxon>
        <taxon>Artemisiinae</taxon>
        <taxon>Artemisia</taxon>
    </lineage>
</organism>
<keyword evidence="2" id="KW-1185">Reference proteome</keyword>
<accession>A0A2U1PPC9</accession>
<sequence length="50" mass="5673">MLKAKDSGKSTIGSHILYLSGQVDKRTIEKFVKEAKDKHIESWNSLIHGF</sequence>
<gene>
    <name evidence="1" type="ORF">CTI12_AA128530</name>
</gene>
<comment type="caution">
    <text evidence="1">The sequence shown here is derived from an EMBL/GenBank/DDBJ whole genome shotgun (WGS) entry which is preliminary data.</text>
</comment>
<protein>
    <submittedName>
        <fullName evidence="1">Translation elongation/initiation factor family protein</fullName>
    </submittedName>
</protein>
<dbReference type="EMBL" id="PKPP01000900">
    <property type="protein sequence ID" value="PWA87590.1"/>
    <property type="molecule type" value="Genomic_DNA"/>
</dbReference>
<keyword evidence="1" id="KW-0396">Initiation factor</keyword>
<dbReference type="OrthoDB" id="1732258at2759"/>
<reference evidence="1 2" key="1">
    <citation type="journal article" date="2018" name="Mol. Plant">
        <title>The genome of Artemisia annua provides insight into the evolution of Asteraceae family and artemisinin biosynthesis.</title>
        <authorList>
            <person name="Shen Q."/>
            <person name="Zhang L."/>
            <person name="Liao Z."/>
            <person name="Wang S."/>
            <person name="Yan T."/>
            <person name="Shi P."/>
            <person name="Liu M."/>
            <person name="Fu X."/>
            <person name="Pan Q."/>
            <person name="Wang Y."/>
            <person name="Lv Z."/>
            <person name="Lu X."/>
            <person name="Zhang F."/>
            <person name="Jiang W."/>
            <person name="Ma Y."/>
            <person name="Chen M."/>
            <person name="Hao X."/>
            <person name="Li L."/>
            <person name="Tang Y."/>
            <person name="Lv G."/>
            <person name="Zhou Y."/>
            <person name="Sun X."/>
            <person name="Brodelius P.E."/>
            <person name="Rose J.K.C."/>
            <person name="Tang K."/>
        </authorList>
    </citation>
    <scope>NUCLEOTIDE SEQUENCE [LARGE SCALE GENOMIC DNA]</scope>
    <source>
        <strain evidence="2">cv. Huhao1</strain>
        <tissue evidence="1">Leaf</tissue>
    </source>
</reference>
<name>A0A2U1PPC9_ARTAN</name>
<proteinExistence type="predicted"/>
<dbReference type="InterPro" id="IPR027417">
    <property type="entry name" value="P-loop_NTPase"/>
</dbReference>
<evidence type="ECO:0000313" key="1">
    <source>
        <dbReference type="EMBL" id="PWA87590.1"/>
    </source>
</evidence>